<evidence type="ECO:0000313" key="1">
    <source>
        <dbReference type="EMBL" id="UJO16724.1"/>
    </source>
</evidence>
<proteinExistence type="predicted"/>
<dbReference type="Proteomes" id="UP000756132">
    <property type="component" value="Chromosome 4"/>
</dbReference>
<dbReference type="EMBL" id="CP090166">
    <property type="protein sequence ID" value="UJO16724.1"/>
    <property type="molecule type" value="Genomic_DNA"/>
</dbReference>
<dbReference type="GeneID" id="71983950"/>
<organism evidence="1 2">
    <name type="scientific">Passalora fulva</name>
    <name type="common">Tomato leaf mold</name>
    <name type="synonym">Cladosporium fulvum</name>
    <dbReference type="NCBI Taxonomy" id="5499"/>
    <lineage>
        <taxon>Eukaryota</taxon>
        <taxon>Fungi</taxon>
        <taxon>Dikarya</taxon>
        <taxon>Ascomycota</taxon>
        <taxon>Pezizomycotina</taxon>
        <taxon>Dothideomycetes</taxon>
        <taxon>Dothideomycetidae</taxon>
        <taxon>Mycosphaerellales</taxon>
        <taxon>Mycosphaerellaceae</taxon>
        <taxon>Fulvia</taxon>
    </lineage>
</organism>
<dbReference type="KEGG" id="ffu:CLAFUR5_04072"/>
<evidence type="ECO:0000313" key="2">
    <source>
        <dbReference type="Proteomes" id="UP000756132"/>
    </source>
</evidence>
<accession>A0A9Q8P831</accession>
<protein>
    <submittedName>
        <fullName evidence="1">Uncharacterized protein</fullName>
    </submittedName>
</protein>
<dbReference type="RefSeq" id="XP_047761090.1">
    <property type="nucleotide sequence ID" value="XM_047903220.1"/>
</dbReference>
<dbReference type="AlphaFoldDB" id="A0A9Q8P831"/>
<keyword evidence="2" id="KW-1185">Reference proteome</keyword>
<name>A0A9Q8P831_PASFU</name>
<reference evidence="1" key="1">
    <citation type="submission" date="2021-12" db="EMBL/GenBank/DDBJ databases">
        <authorList>
            <person name="Zaccaron A."/>
            <person name="Stergiopoulos I."/>
        </authorList>
    </citation>
    <scope>NUCLEOTIDE SEQUENCE</scope>
    <source>
        <strain evidence="1">Race5_Kim</strain>
    </source>
</reference>
<reference evidence="1" key="2">
    <citation type="journal article" date="2022" name="Microb. Genom.">
        <title>A chromosome-scale genome assembly of the tomato pathogen Cladosporium fulvum reveals a compartmentalized genome architecture and the presence of a dispensable chromosome.</title>
        <authorList>
            <person name="Zaccaron A.Z."/>
            <person name="Chen L.H."/>
            <person name="Samaras A."/>
            <person name="Stergiopoulos I."/>
        </authorList>
    </citation>
    <scope>NUCLEOTIDE SEQUENCE</scope>
    <source>
        <strain evidence="1">Race5_Kim</strain>
    </source>
</reference>
<sequence length="245" mass="27283">MTSKQVREALKLFKQSVSEPRYCSELILQSIDGYGCKHAHHQQSCDHRLIILTGIASPDLIDYLASVIKDGIEVGATAEDILDHTMHQVHILLDATLNQTLIKAGGETWHEWLTLLSDQTGPLPYPLISWMALGSILHRVLTFDLDPKATAMLWIHLAVGVRFRKAITSTVCMDRARRLLGVNRVVFHLDEANNIPVPQWIQDLVARLYEGQHKVHIVRSSNALDSSGGAYVSPSGNLGVYSDYV</sequence>
<gene>
    <name evidence="1" type="ORF">CLAFUR5_04072</name>
</gene>